<dbReference type="Proteomes" id="UP000199155">
    <property type="component" value="Unassembled WGS sequence"/>
</dbReference>
<keyword evidence="2" id="KW-1185">Reference proteome</keyword>
<gene>
    <name evidence="1" type="ORF">SAMN05421806_12568</name>
</gene>
<dbReference type="OrthoDB" id="4164741at2"/>
<evidence type="ECO:0000313" key="1">
    <source>
        <dbReference type="EMBL" id="SDL28652.1"/>
    </source>
</evidence>
<organism evidence="1 2">
    <name type="scientific">Streptomyces indicus</name>
    <dbReference type="NCBI Taxonomy" id="417292"/>
    <lineage>
        <taxon>Bacteria</taxon>
        <taxon>Bacillati</taxon>
        <taxon>Actinomycetota</taxon>
        <taxon>Actinomycetes</taxon>
        <taxon>Kitasatosporales</taxon>
        <taxon>Streptomycetaceae</taxon>
        <taxon>Streptomyces</taxon>
    </lineage>
</organism>
<dbReference type="RefSeq" id="WP_093617577.1">
    <property type="nucleotide sequence ID" value="NZ_FNFF01000025.1"/>
</dbReference>
<evidence type="ECO:0000313" key="2">
    <source>
        <dbReference type="Proteomes" id="UP000199155"/>
    </source>
</evidence>
<sequence length="136" mass="15578">MIREDRFLISRKPYAVDLASLRGSRTDTPQGRNPYYFGGFIDAVWFRRRRGVTVACIGHLWDNQYPEPADGAAFLAAHKDGRYGGDTYGRWDGDSYWGNVTLAEQERHLAILRPMLANYPAVPAGYDGWWTFQTRT</sequence>
<accession>A0A1G9IU58</accession>
<dbReference type="EMBL" id="FNFF01000025">
    <property type="protein sequence ID" value="SDL28652.1"/>
    <property type="molecule type" value="Genomic_DNA"/>
</dbReference>
<proteinExistence type="predicted"/>
<dbReference type="AlphaFoldDB" id="A0A1G9IU58"/>
<protein>
    <submittedName>
        <fullName evidence="1">Uncharacterized protein</fullName>
    </submittedName>
</protein>
<dbReference type="STRING" id="417292.SAMN05421806_12568"/>
<name>A0A1G9IU58_9ACTN</name>
<reference evidence="1 2" key="1">
    <citation type="submission" date="2016-10" db="EMBL/GenBank/DDBJ databases">
        <authorList>
            <person name="de Groot N.N."/>
        </authorList>
    </citation>
    <scope>NUCLEOTIDE SEQUENCE [LARGE SCALE GENOMIC DNA]</scope>
    <source>
        <strain evidence="1 2">CGMCC 4.5727</strain>
    </source>
</reference>